<proteinExistence type="predicted"/>
<evidence type="ECO:0000256" key="1">
    <source>
        <dbReference type="SAM" id="MobiDB-lite"/>
    </source>
</evidence>
<sequence length="414" mass="45195">MTKPNTSADSGFGAPLLADIFEATVTNHLKCPRPVDEPNHLMLGSLCGTTLGVSLDKGRRAFAEALFPVIMSDGLALGQKPLNGDSWKILFFPFMSECPVGFVWPATTSYAEFCDSLENRNSKVFGGLLHLLRTQKAAIQNWFDAVNANSQAFGVPVVSALPLWDTFPTIDNPNGQSLIGDCRQLAPFQVQQDRFLHNHFSQIVRRGPIAAQSKAFQMAWMQYHMFLKRGTLEYPLDQGGGGTLSAECQPFLSQMMRPMDGWNDDGPNWCANFTLDPVEVLSPFHLYPVKDIPKTAKAPPGYKPQRLVEEEPGESFDDFLAASQQLHSSEQLDNPVDSSSDTEEVAYVATLGPPPNDDGPRRVTNPTAGGPYAQMAATPRPPTRDPTTGRQTGVSWSTSPSFLAPVPAVSPPED</sequence>
<comment type="caution">
    <text evidence="2">The sequence shown here is derived from an EMBL/GenBank/DDBJ whole genome shotgun (WGS) entry which is preliminary data.</text>
</comment>
<dbReference type="Proteomes" id="UP001295423">
    <property type="component" value="Unassembled WGS sequence"/>
</dbReference>
<feature type="compositionally biased region" description="Polar residues" evidence="1">
    <location>
        <begin position="389"/>
        <end position="401"/>
    </location>
</feature>
<keyword evidence="3" id="KW-1185">Reference proteome</keyword>
<gene>
    <name evidence="2" type="ORF">CYCCA115_LOCUS3529</name>
</gene>
<evidence type="ECO:0000313" key="3">
    <source>
        <dbReference type="Proteomes" id="UP001295423"/>
    </source>
</evidence>
<organism evidence="2 3">
    <name type="scientific">Cylindrotheca closterium</name>
    <dbReference type="NCBI Taxonomy" id="2856"/>
    <lineage>
        <taxon>Eukaryota</taxon>
        <taxon>Sar</taxon>
        <taxon>Stramenopiles</taxon>
        <taxon>Ochrophyta</taxon>
        <taxon>Bacillariophyta</taxon>
        <taxon>Bacillariophyceae</taxon>
        <taxon>Bacillariophycidae</taxon>
        <taxon>Bacillariales</taxon>
        <taxon>Bacillariaceae</taxon>
        <taxon>Cylindrotheca</taxon>
    </lineage>
</organism>
<protein>
    <submittedName>
        <fullName evidence="2">Uncharacterized protein</fullName>
    </submittedName>
</protein>
<feature type="region of interest" description="Disordered" evidence="1">
    <location>
        <begin position="349"/>
        <end position="414"/>
    </location>
</feature>
<feature type="region of interest" description="Disordered" evidence="1">
    <location>
        <begin position="293"/>
        <end position="312"/>
    </location>
</feature>
<dbReference type="EMBL" id="CAKOGP040000316">
    <property type="protein sequence ID" value="CAJ1933941.1"/>
    <property type="molecule type" value="Genomic_DNA"/>
</dbReference>
<evidence type="ECO:0000313" key="2">
    <source>
        <dbReference type="EMBL" id="CAJ1933941.1"/>
    </source>
</evidence>
<reference evidence="2" key="1">
    <citation type="submission" date="2023-08" db="EMBL/GenBank/DDBJ databases">
        <authorList>
            <person name="Audoor S."/>
            <person name="Bilcke G."/>
        </authorList>
    </citation>
    <scope>NUCLEOTIDE SEQUENCE</scope>
</reference>
<name>A0AAD2FIA8_9STRA</name>
<dbReference type="AlphaFoldDB" id="A0AAD2FIA8"/>
<accession>A0AAD2FIA8</accession>